<dbReference type="EMBL" id="CAUOFW020002169">
    <property type="protein sequence ID" value="CAK9151753.1"/>
    <property type="molecule type" value="Genomic_DNA"/>
</dbReference>
<reference evidence="2 3" key="1">
    <citation type="submission" date="2024-02" db="EMBL/GenBank/DDBJ databases">
        <authorList>
            <person name="Vignale AGUSTIN F."/>
            <person name="Sosa J E."/>
            <person name="Modenutti C."/>
        </authorList>
    </citation>
    <scope>NUCLEOTIDE SEQUENCE [LARGE SCALE GENOMIC DNA]</scope>
</reference>
<dbReference type="Proteomes" id="UP001642360">
    <property type="component" value="Unassembled WGS sequence"/>
</dbReference>
<accession>A0ABC8S9Q6</accession>
<dbReference type="PANTHER" id="PTHR33237:SF21">
    <property type="entry name" value="TRANSMEMBRANE PROTEIN"/>
    <property type="match status" value="1"/>
</dbReference>
<dbReference type="PANTHER" id="PTHR33237">
    <property type="entry name" value="F2P16.13 PROTEIN-RELATED"/>
    <property type="match status" value="1"/>
</dbReference>
<evidence type="ECO:0008006" key="4">
    <source>
        <dbReference type="Google" id="ProtNLM"/>
    </source>
</evidence>
<dbReference type="AlphaFoldDB" id="A0ABC8S9Q6"/>
<gene>
    <name evidence="2" type="ORF">ILEXP_LOCUS19920</name>
</gene>
<keyword evidence="1" id="KW-1133">Transmembrane helix</keyword>
<evidence type="ECO:0000313" key="3">
    <source>
        <dbReference type="Proteomes" id="UP001642360"/>
    </source>
</evidence>
<sequence>MEALWNLEDKWNLSTQEAVLFFACTGFLVIGLCAATALKRKAKRNRIVDHEPRVVDSEDAKWSESRPGWGSVKKVLMSSVRWSGSSKWGESMRMGSRREGPLLCGGGGGAEVGWQSHNSVSPVWQRPILMGEKCELPRFSGLILYDERGRPLHHSSYEGNAENQEQTAVRTTLRDLL</sequence>
<name>A0ABC8S9Q6_9AQUA</name>
<evidence type="ECO:0000313" key="2">
    <source>
        <dbReference type="EMBL" id="CAK9151753.1"/>
    </source>
</evidence>
<proteinExistence type="predicted"/>
<feature type="transmembrane region" description="Helical" evidence="1">
    <location>
        <begin position="20"/>
        <end position="38"/>
    </location>
</feature>
<evidence type="ECO:0000256" key="1">
    <source>
        <dbReference type="SAM" id="Phobius"/>
    </source>
</evidence>
<organism evidence="2 3">
    <name type="scientific">Ilex paraguariensis</name>
    <name type="common">yerba mate</name>
    <dbReference type="NCBI Taxonomy" id="185542"/>
    <lineage>
        <taxon>Eukaryota</taxon>
        <taxon>Viridiplantae</taxon>
        <taxon>Streptophyta</taxon>
        <taxon>Embryophyta</taxon>
        <taxon>Tracheophyta</taxon>
        <taxon>Spermatophyta</taxon>
        <taxon>Magnoliopsida</taxon>
        <taxon>eudicotyledons</taxon>
        <taxon>Gunneridae</taxon>
        <taxon>Pentapetalae</taxon>
        <taxon>asterids</taxon>
        <taxon>campanulids</taxon>
        <taxon>Aquifoliales</taxon>
        <taxon>Aquifoliaceae</taxon>
        <taxon>Ilex</taxon>
    </lineage>
</organism>
<protein>
    <recommendedName>
        <fullName evidence="4">Transmembrane protein</fullName>
    </recommendedName>
</protein>
<keyword evidence="3" id="KW-1185">Reference proteome</keyword>
<comment type="caution">
    <text evidence="2">The sequence shown here is derived from an EMBL/GenBank/DDBJ whole genome shotgun (WGS) entry which is preliminary data.</text>
</comment>
<keyword evidence="1" id="KW-0472">Membrane</keyword>
<keyword evidence="1" id="KW-0812">Transmembrane</keyword>